<name>A0A4Z0Z0L4_9PEZI</name>
<feature type="compositionally biased region" description="Basic and acidic residues" evidence="1">
    <location>
        <begin position="58"/>
        <end position="69"/>
    </location>
</feature>
<accession>A0A4Z0Z0L4</accession>
<evidence type="ECO:0008006" key="4">
    <source>
        <dbReference type="Google" id="ProtNLM"/>
    </source>
</evidence>
<evidence type="ECO:0000256" key="1">
    <source>
        <dbReference type="SAM" id="MobiDB-lite"/>
    </source>
</evidence>
<evidence type="ECO:0000313" key="3">
    <source>
        <dbReference type="Proteomes" id="UP000297716"/>
    </source>
</evidence>
<sequence>MTAKHDHKRRALPDKKQKQKPKPKPKRKTKQNSKQNSKQELKSKSTSTSKSTTPKLHANLDKLAERRPLPDASLSNSDQEPSSRPVATFACPFYKYSPADYQPCARLNLSKISYVKQHLVRRHMAPKHCPRCLKIFPTYNDIVAHLRGTVRCKESSGNIEGITETKKEMLSRRSDQSLGEEGKWFELWDILFAQECRPVSPYVDLDLPEEVNWLRDYLMSEVPERLHERQILQSQAAMRQVVGTLVETVQDWKDLWKRGRIYST</sequence>
<feature type="compositionally biased region" description="Low complexity" evidence="1">
    <location>
        <begin position="44"/>
        <end position="55"/>
    </location>
</feature>
<keyword evidence="3" id="KW-1185">Reference proteome</keyword>
<feature type="compositionally biased region" description="Basic residues" evidence="1">
    <location>
        <begin position="17"/>
        <end position="31"/>
    </location>
</feature>
<dbReference type="Proteomes" id="UP000297716">
    <property type="component" value="Unassembled WGS sequence"/>
</dbReference>
<comment type="caution">
    <text evidence="2">The sequence shown here is derived from an EMBL/GenBank/DDBJ whole genome shotgun (WGS) entry which is preliminary data.</text>
</comment>
<feature type="compositionally biased region" description="Polar residues" evidence="1">
    <location>
        <begin position="73"/>
        <end position="82"/>
    </location>
</feature>
<dbReference type="PANTHER" id="PTHR38166:SF1">
    <property type="entry name" value="C2H2-TYPE DOMAIN-CONTAINING PROTEIN"/>
    <property type="match status" value="1"/>
</dbReference>
<dbReference type="STRING" id="37992.A0A4Z0Z0L4"/>
<protein>
    <recommendedName>
        <fullName evidence="4">C2H2-type domain-containing protein</fullName>
    </recommendedName>
</protein>
<dbReference type="EMBL" id="SKBN01000057">
    <property type="protein sequence ID" value="TGJ84905.1"/>
    <property type="molecule type" value="Genomic_DNA"/>
</dbReference>
<reference evidence="2 3" key="1">
    <citation type="submission" date="2019-03" db="EMBL/GenBank/DDBJ databases">
        <title>Draft genome sequence of Xylaria hypoxylon DSM 108379, a ubiquitous saprotrophic-parasitic fungi on hardwood.</title>
        <authorList>
            <person name="Buettner E."/>
            <person name="Leonhardt S."/>
            <person name="Gebauer A.M."/>
            <person name="Liers C."/>
            <person name="Hofrichter M."/>
            <person name="Kellner H."/>
        </authorList>
    </citation>
    <scope>NUCLEOTIDE SEQUENCE [LARGE SCALE GENOMIC DNA]</scope>
    <source>
        <strain evidence="2 3">DSM 108379</strain>
    </source>
</reference>
<dbReference type="AlphaFoldDB" id="A0A4Z0Z0L4"/>
<evidence type="ECO:0000313" key="2">
    <source>
        <dbReference type="EMBL" id="TGJ84905.1"/>
    </source>
</evidence>
<dbReference type="OrthoDB" id="3521097at2759"/>
<gene>
    <name evidence="2" type="ORF">E0Z10_g3855</name>
</gene>
<feature type="region of interest" description="Disordered" evidence="1">
    <location>
        <begin position="1"/>
        <end position="84"/>
    </location>
</feature>
<proteinExistence type="predicted"/>
<feature type="compositionally biased region" description="Basic residues" evidence="1">
    <location>
        <begin position="1"/>
        <end position="10"/>
    </location>
</feature>
<organism evidence="2 3">
    <name type="scientific">Xylaria hypoxylon</name>
    <dbReference type="NCBI Taxonomy" id="37992"/>
    <lineage>
        <taxon>Eukaryota</taxon>
        <taxon>Fungi</taxon>
        <taxon>Dikarya</taxon>
        <taxon>Ascomycota</taxon>
        <taxon>Pezizomycotina</taxon>
        <taxon>Sordariomycetes</taxon>
        <taxon>Xylariomycetidae</taxon>
        <taxon>Xylariales</taxon>
        <taxon>Xylariaceae</taxon>
        <taxon>Xylaria</taxon>
    </lineage>
</organism>
<dbReference type="PANTHER" id="PTHR38166">
    <property type="entry name" value="C2H2-TYPE DOMAIN-CONTAINING PROTEIN-RELATED"/>
    <property type="match status" value="1"/>
</dbReference>